<dbReference type="PROSITE" id="PS51257">
    <property type="entry name" value="PROKAR_LIPOPROTEIN"/>
    <property type="match status" value="1"/>
</dbReference>
<dbReference type="EMBL" id="BAABJZ010000014">
    <property type="protein sequence ID" value="GAA4878907.1"/>
    <property type="molecule type" value="Genomic_DNA"/>
</dbReference>
<sequence>MRIFVLVSLLLLSGCSSITAGVAARSDQPNLRIDSSSVAREVSIEQVQKRRVGDFLQGSAVLISRVSTDRYLQYKFTFFDSDGMVVEADSTSWRPLNLHGGERRPVTATSNSPYATDFEIYVRRATKE</sequence>
<reference evidence="3" key="1">
    <citation type="journal article" date="2019" name="Int. J. Syst. Evol. Microbiol.">
        <title>The Global Catalogue of Microorganisms (GCM) 10K type strain sequencing project: providing services to taxonomists for standard genome sequencing and annotation.</title>
        <authorList>
            <consortium name="The Broad Institute Genomics Platform"/>
            <consortium name="The Broad Institute Genome Sequencing Center for Infectious Disease"/>
            <person name="Wu L."/>
            <person name="Ma J."/>
        </authorList>
    </citation>
    <scope>NUCLEOTIDE SEQUENCE [LARGE SCALE GENOMIC DNA]</scope>
    <source>
        <strain evidence="3">JCM 18401</strain>
    </source>
</reference>
<organism evidence="2 3">
    <name type="scientific">Ferrimonas pelagia</name>
    <dbReference type="NCBI Taxonomy" id="1177826"/>
    <lineage>
        <taxon>Bacteria</taxon>
        <taxon>Pseudomonadati</taxon>
        <taxon>Pseudomonadota</taxon>
        <taxon>Gammaproteobacteria</taxon>
        <taxon>Alteromonadales</taxon>
        <taxon>Ferrimonadaceae</taxon>
        <taxon>Ferrimonas</taxon>
    </lineage>
</organism>
<name>A0ABP9EIW3_9GAMM</name>
<dbReference type="Gene3D" id="2.60.40.3230">
    <property type="match status" value="1"/>
</dbReference>
<accession>A0ABP9EIW3</accession>
<dbReference type="InterPro" id="IPR038483">
    <property type="entry name" value="YcfL-like_sf"/>
</dbReference>
<dbReference type="CDD" id="cd09030">
    <property type="entry name" value="DUF1425"/>
    <property type="match status" value="1"/>
</dbReference>
<feature type="chain" id="PRO_5045865039" description="DUF1425 domain-containing protein" evidence="1">
    <location>
        <begin position="21"/>
        <end position="128"/>
    </location>
</feature>
<keyword evidence="1" id="KW-0732">Signal</keyword>
<proteinExistence type="predicted"/>
<protein>
    <recommendedName>
        <fullName evidence="4">DUF1425 domain-containing protein</fullName>
    </recommendedName>
</protein>
<evidence type="ECO:0008006" key="4">
    <source>
        <dbReference type="Google" id="ProtNLM"/>
    </source>
</evidence>
<evidence type="ECO:0000256" key="1">
    <source>
        <dbReference type="SAM" id="SignalP"/>
    </source>
</evidence>
<keyword evidence="3" id="KW-1185">Reference proteome</keyword>
<dbReference type="Proteomes" id="UP001499988">
    <property type="component" value="Unassembled WGS sequence"/>
</dbReference>
<evidence type="ECO:0000313" key="2">
    <source>
        <dbReference type="EMBL" id="GAA4878907.1"/>
    </source>
</evidence>
<feature type="signal peptide" evidence="1">
    <location>
        <begin position="1"/>
        <end position="20"/>
    </location>
</feature>
<gene>
    <name evidence="2" type="ORF">GCM10023333_10840</name>
</gene>
<dbReference type="Pfam" id="PF07233">
    <property type="entry name" value="DUF1425"/>
    <property type="match status" value="1"/>
</dbReference>
<evidence type="ECO:0000313" key="3">
    <source>
        <dbReference type="Proteomes" id="UP001499988"/>
    </source>
</evidence>
<comment type="caution">
    <text evidence="2">The sequence shown here is derived from an EMBL/GenBank/DDBJ whole genome shotgun (WGS) entry which is preliminary data.</text>
</comment>
<dbReference type="InterPro" id="IPR010824">
    <property type="entry name" value="DUF1425"/>
</dbReference>
<dbReference type="RefSeq" id="WP_345334181.1">
    <property type="nucleotide sequence ID" value="NZ_BAABJZ010000014.1"/>
</dbReference>